<feature type="transmembrane region" description="Helical" evidence="6">
    <location>
        <begin position="7"/>
        <end position="27"/>
    </location>
</feature>
<evidence type="ECO:0000256" key="3">
    <source>
        <dbReference type="ARBA" id="ARBA00022692"/>
    </source>
</evidence>
<keyword evidence="7" id="KW-0614">Plasmid</keyword>
<name>A0AAU8BRK6_9VIBR</name>
<feature type="transmembrane region" description="Helical" evidence="6">
    <location>
        <begin position="147"/>
        <end position="174"/>
    </location>
</feature>
<evidence type="ECO:0000313" key="7">
    <source>
        <dbReference type="EMBL" id="XCD19268.1"/>
    </source>
</evidence>
<evidence type="ECO:0000256" key="2">
    <source>
        <dbReference type="ARBA" id="ARBA00022475"/>
    </source>
</evidence>
<dbReference type="EMBL" id="CP115922">
    <property type="protein sequence ID" value="XCD19268.1"/>
    <property type="molecule type" value="Genomic_DNA"/>
</dbReference>
<dbReference type="Pfam" id="PF01810">
    <property type="entry name" value="LysE"/>
    <property type="match status" value="1"/>
</dbReference>
<dbReference type="RefSeq" id="WP_353500386.1">
    <property type="nucleotide sequence ID" value="NZ_CP115922.1"/>
</dbReference>
<evidence type="ECO:0000256" key="4">
    <source>
        <dbReference type="ARBA" id="ARBA00022989"/>
    </source>
</evidence>
<dbReference type="PANTHER" id="PTHR30086:SF20">
    <property type="entry name" value="ARGININE EXPORTER PROTEIN ARGO-RELATED"/>
    <property type="match status" value="1"/>
</dbReference>
<dbReference type="GO" id="GO:0005886">
    <property type="term" value="C:plasma membrane"/>
    <property type="evidence" value="ECO:0007669"/>
    <property type="project" value="UniProtKB-SubCell"/>
</dbReference>
<dbReference type="PANTHER" id="PTHR30086">
    <property type="entry name" value="ARGININE EXPORTER PROTEIN ARGO"/>
    <property type="match status" value="1"/>
</dbReference>
<gene>
    <name evidence="7" type="ORF">PG915_24225</name>
</gene>
<keyword evidence="5 6" id="KW-0472">Membrane</keyword>
<dbReference type="KEGG" id="vck:PG915_24225"/>
<proteinExistence type="predicted"/>
<keyword evidence="3 6" id="KW-0812">Transmembrane</keyword>
<keyword evidence="2" id="KW-1003">Cell membrane</keyword>
<feature type="transmembrane region" description="Helical" evidence="6">
    <location>
        <begin position="39"/>
        <end position="66"/>
    </location>
</feature>
<protein>
    <submittedName>
        <fullName evidence="7">LysE family translocator</fullName>
    </submittedName>
</protein>
<organism evidence="7">
    <name type="scientific">Vibrio chaetopteri</name>
    <dbReference type="NCBI Taxonomy" id="3016528"/>
    <lineage>
        <taxon>Bacteria</taxon>
        <taxon>Pseudomonadati</taxon>
        <taxon>Pseudomonadota</taxon>
        <taxon>Gammaproteobacteria</taxon>
        <taxon>Vibrionales</taxon>
        <taxon>Vibrionaceae</taxon>
        <taxon>Vibrio</taxon>
    </lineage>
</organism>
<dbReference type="AlphaFoldDB" id="A0AAU8BRK6"/>
<keyword evidence="4 6" id="KW-1133">Transmembrane helix</keyword>
<dbReference type="InterPro" id="IPR001123">
    <property type="entry name" value="LeuE-type"/>
</dbReference>
<comment type="subcellular location">
    <subcellularLocation>
        <location evidence="1">Cell membrane</location>
        <topology evidence="1">Multi-pass membrane protein</topology>
    </subcellularLocation>
</comment>
<dbReference type="GO" id="GO:0015171">
    <property type="term" value="F:amino acid transmembrane transporter activity"/>
    <property type="evidence" value="ECO:0007669"/>
    <property type="project" value="TreeGrafter"/>
</dbReference>
<geneLocation type="plasmid" evidence="7">
    <name>p1</name>
</geneLocation>
<feature type="transmembrane region" description="Helical" evidence="6">
    <location>
        <begin position="186"/>
        <end position="207"/>
    </location>
</feature>
<evidence type="ECO:0000256" key="6">
    <source>
        <dbReference type="SAM" id="Phobius"/>
    </source>
</evidence>
<accession>A0AAU8BRK6</accession>
<feature type="transmembrane region" description="Helical" evidence="6">
    <location>
        <begin position="72"/>
        <end position="93"/>
    </location>
</feature>
<evidence type="ECO:0000256" key="1">
    <source>
        <dbReference type="ARBA" id="ARBA00004651"/>
    </source>
</evidence>
<reference evidence="7" key="1">
    <citation type="submission" date="2023-01" db="EMBL/GenBank/DDBJ databases">
        <title>Vibrio sp. CB1-14 genome sequencing.</title>
        <authorList>
            <person name="Otstavnykh N."/>
            <person name="Isaeva M."/>
            <person name="Meleshko D."/>
        </authorList>
    </citation>
    <scope>NUCLEOTIDE SEQUENCE</scope>
    <source>
        <strain evidence="7">CB1-14</strain>
        <plasmid evidence="7">p1</plasmid>
    </source>
</reference>
<evidence type="ECO:0000256" key="5">
    <source>
        <dbReference type="ARBA" id="ARBA00023136"/>
    </source>
</evidence>
<dbReference type="PIRSF" id="PIRSF006324">
    <property type="entry name" value="LeuE"/>
    <property type="match status" value="1"/>
</dbReference>
<sequence>MFSDVEFVSYLFVTLLYAFMPGPAMLYSIAQTASGGREVGLMAVFGLHIGGYFHVILTVLGLSTVLLSNPELYSIIQKAGAAYLVILGLQRVFSTSMLRSQGVPVSAYSGRKVFIDSVVVDVLNPKAALFYLAFLPQFVDVEGTFDVWLQMLILGVMTNVLFSSADFLSVLLCAQLQQKLRTNRKWISYCSRWAGSIFIVLGVMAFLRT</sequence>